<evidence type="ECO:0000313" key="4">
    <source>
        <dbReference type="Proteomes" id="UP000193218"/>
    </source>
</evidence>
<comment type="caution">
    <text evidence="3">The sequence shown here is derived from an EMBL/GenBank/DDBJ whole genome shotgun (WGS) entry which is preliminary data.</text>
</comment>
<feature type="transmembrane region" description="Helical" evidence="2">
    <location>
        <begin position="236"/>
        <end position="256"/>
    </location>
</feature>
<gene>
    <name evidence="3" type="ORF">BD324DRAFT_628157</name>
</gene>
<feature type="region of interest" description="Disordered" evidence="1">
    <location>
        <begin position="83"/>
        <end position="102"/>
    </location>
</feature>
<keyword evidence="2" id="KW-1133">Transmembrane helix</keyword>
<keyword evidence="2" id="KW-0812">Transmembrane</keyword>
<organism evidence="3 4">
    <name type="scientific">Kockovaella imperatae</name>
    <dbReference type="NCBI Taxonomy" id="4999"/>
    <lineage>
        <taxon>Eukaryota</taxon>
        <taxon>Fungi</taxon>
        <taxon>Dikarya</taxon>
        <taxon>Basidiomycota</taxon>
        <taxon>Agaricomycotina</taxon>
        <taxon>Tremellomycetes</taxon>
        <taxon>Tremellales</taxon>
        <taxon>Cuniculitremaceae</taxon>
        <taxon>Kockovaella</taxon>
    </lineage>
</organism>
<feature type="transmembrane region" description="Helical" evidence="2">
    <location>
        <begin position="111"/>
        <end position="129"/>
    </location>
</feature>
<keyword evidence="4" id="KW-1185">Reference proteome</keyword>
<proteinExistence type="predicted"/>
<protein>
    <submittedName>
        <fullName evidence="3">Uncharacterized protein</fullName>
    </submittedName>
</protein>
<feature type="transmembrane region" description="Helical" evidence="2">
    <location>
        <begin position="141"/>
        <end position="159"/>
    </location>
</feature>
<feature type="transmembrane region" description="Helical" evidence="2">
    <location>
        <begin position="179"/>
        <end position="198"/>
    </location>
</feature>
<reference evidence="3 4" key="1">
    <citation type="submission" date="2017-03" db="EMBL/GenBank/DDBJ databases">
        <title>Widespread Adenine N6-methylation of Active Genes in Fungi.</title>
        <authorList>
            <consortium name="DOE Joint Genome Institute"/>
            <person name="Mondo S.J."/>
            <person name="Dannebaum R.O."/>
            <person name="Kuo R.C."/>
            <person name="Louie K.B."/>
            <person name="Bewick A.J."/>
            <person name="Labutti K."/>
            <person name="Haridas S."/>
            <person name="Kuo A."/>
            <person name="Salamov A."/>
            <person name="Ahrendt S.R."/>
            <person name="Lau R."/>
            <person name="Bowen B.P."/>
            <person name="Lipzen A."/>
            <person name="Sullivan W."/>
            <person name="Andreopoulos W.B."/>
            <person name="Clum A."/>
            <person name="Lindquist E."/>
            <person name="Daum C."/>
            <person name="Northen T.R."/>
            <person name="Ramamoorthy G."/>
            <person name="Schmitz R.J."/>
            <person name="Gryganskyi A."/>
            <person name="Culley D."/>
            <person name="Magnuson J."/>
            <person name="James T.Y."/>
            <person name="O'Malley M.A."/>
            <person name="Stajich J.E."/>
            <person name="Spatafora J.W."/>
            <person name="Visel A."/>
            <person name="Grigoriev I.V."/>
        </authorList>
    </citation>
    <scope>NUCLEOTIDE SEQUENCE [LARGE SCALE GENOMIC DNA]</scope>
    <source>
        <strain evidence="3 4">NRRL Y-17943</strain>
    </source>
</reference>
<keyword evidence="2" id="KW-0472">Membrane</keyword>
<dbReference type="RefSeq" id="XP_021870385.1">
    <property type="nucleotide sequence ID" value="XM_022016092.1"/>
</dbReference>
<sequence length="262" mass="29467">MRLCQNRPDGGFSAHVEFGGQTILSTCFDDTILIPLGSWAFILFTGMSFLIFRRRGQASNVGDHLMNHGGKDVELSTATNHHPSHLVSESPATTTTSSPANRSTYPRLRKTLLVIITFLLVALVAMHALEIARLSANHQGIGLLPFVFVPLLLIIVSLYVPTTAWSRDGFTKPARPHGLVWLIGVTLYCLWMSATYGVKIWSLKAVYNVIGMRAYDGVNSQYKESDKVVDSVTILAVYYVFMMLYVNMIFFEYNVYGWKRFW</sequence>
<evidence type="ECO:0000256" key="2">
    <source>
        <dbReference type="SAM" id="Phobius"/>
    </source>
</evidence>
<dbReference type="EMBL" id="NBSH01000008">
    <property type="protein sequence ID" value="ORX36284.1"/>
    <property type="molecule type" value="Genomic_DNA"/>
</dbReference>
<feature type="transmembrane region" description="Helical" evidence="2">
    <location>
        <begin position="32"/>
        <end position="52"/>
    </location>
</feature>
<dbReference type="InParanoid" id="A0A1Y1UFJ9"/>
<evidence type="ECO:0000256" key="1">
    <source>
        <dbReference type="SAM" id="MobiDB-lite"/>
    </source>
</evidence>
<dbReference type="GeneID" id="33557901"/>
<accession>A0A1Y1UFJ9</accession>
<name>A0A1Y1UFJ9_9TREE</name>
<feature type="compositionally biased region" description="Low complexity" evidence="1">
    <location>
        <begin position="88"/>
        <end position="102"/>
    </location>
</feature>
<dbReference type="AlphaFoldDB" id="A0A1Y1UFJ9"/>
<dbReference type="Proteomes" id="UP000193218">
    <property type="component" value="Unassembled WGS sequence"/>
</dbReference>
<dbReference type="OrthoDB" id="5399848at2759"/>
<evidence type="ECO:0000313" key="3">
    <source>
        <dbReference type="EMBL" id="ORX36284.1"/>
    </source>
</evidence>